<dbReference type="InterPro" id="IPR046980">
    <property type="entry name" value="KefG/KefF"/>
</dbReference>
<accession>A0ABX3H561</accession>
<keyword evidence="1" id="KW-0560">Oxidoreductase</keyword>
<dbReference type="SUPFAM" id="SSF52218">
    <property type="entry name" value="Flavoproteins"/>
    <property type="match status" value="1"/>
</dbReference>
<organism evidence="3 4">
    <name type="scientific">Paenibacillus borealis</name>
    <dbReference type="NCBI Taxonomy" id="160799"/>
    <lineage>
        <taxon>Bacteria</taxon>
        <taxon>Bacillati</taxon>
        <taxon>Bacillota</taxon>
        <taxon>Bacilli</taxon>
        <taxon>Bacillales</taxon>
        <taxon>Paenibacillaceae</taxon>
        <taxon>Paenibacillus</taxon>
    </lineage>
</organism>
<dbReference type="InterPro" id="IPR029039">
    <property type="entry name" value="Flavoprotein-like_sf"/>
</dbReference>
<evidence type="ECO:0000313" key="3">
    <source>
        <dbReference type="EMBL" id="OMD45565.1"/>
    </source>
</evidence>
<gene>
    <name evidence="3" type="ORF">BSK56_19480</name>
</gene>
<feature type="domain" description="Flavodoxin-like fold" evidence="2">
    <location>
        <begin position="1"/>
        <end position="168"/>
    </location>
</feature>
<keyword evidence="4" id="KW-1185">Reference proteome</keyword>
<dbReference type="Gene3D" id="3.40.50.360">
    <property type="match status" value="1"/>
</dbReference>
<dbReference type="RefSeq" id="WP_038589859.1">
    <property type="nucleotide sequence ID" value="NZ_MPTB01000025.1"/>
</dbReference>
<dbReference type="PANTHER" id="PTHR47307">
    <property type="entry name" value="GLUTATHIONE-REGULATED POTASSIUM-EFFLUX SYSTEM ANCILLARY PROTEIN KEFG"/>
    <property type="match status" value="1"/>
</dbReference>
<dbReference type="Proteomes" id="UP000187412">
    <property type="component" value="Unassembled WGS sequence"/>
</dbReference>
<name>A0ABX3H561_PAEBO</name>
<protein>
    <submittedName>
        <fullName evidence="3">General stress protein</fullName>
    </submittedName>
</protein>
<dbReference type="EMBL" id="MPTB01000025">
    <property type="protein sequence ID" value="OMD45565.1"/>
    <property type="molecule type" value="Genomic_DNA"/>
</dbReference>
<evidence type="ECO:0000313" key="4">
    <source>
        <dbReference type="Proteomes" id="UP000187412"/>
    </source>
</evidence>
<dbReference type="PANTHER" id="PTHR47307:SF1">
    <property type="entry name" value="GLUTATHIONE-REGULATED POTASSIUM-EFFLUX SYSTEM ANCILLARY PROTEIN KEFG"/>
    <property type="match status" value="1"/>
</dbReference>
<evidence type="ECO:0000259" key="2">
    <source>
        <dbReference type="Pfam" id="PF02525"/>
    </source>
</evidence>
<proteinExistence type="predicted"/>
<dbReference type="InterPro" id="IPR003680">
    <property type="entry name" value="Flavodoxin_fold"/>
</dbReference>
<reference evidence="3 4" key="1">
    <citation type="submission" date="2016-10" db="EMBL/GenBank/DDBJ databases">
        <title>Paenibacillus species isolates.</title>
        <authorList>
            <person name="Beno S.M."/>
        </authorList>
    </citation>
    <scope>NUCLEOTIDE SEQUENCE [LARGE SCALE GENOMIC DNA]</scope>
    <source>
        <strain evidence="3 4">FSL H7-0744</strain>
    </source>
</reference>
<evidence type="ECO:0000256" key="1">
    <source>
        <dbReference type="ARBA" id="ARBA00023002"/>
    </source>
</evidence>
<comment type="caution">
    <text evidence="3">The sequence shown here is derived from an EMBL/GenBank/DDBJ whole genome shotgun (WGS) entry which is preliminary data.</text>
</comment>
<dbReference type="Pfam" id="PF02525">
    <property type="entry name" value="Flavodoxin_2"/>
    <property type="match status" value="1"/>
</dbReference>
<sequence>MKTLVIITHPNFEQSVVNKRWTEELQGLADVTVHNLHAAYPTEEIDVEREHQLMLEHDRIVLQFPFYWYSSPPLLKKWQDHVLTYGWAIGSEGNKLHGKELMFAVSTGAPKENYHAEGSNKYTVEELLRPLEATGNLIGTLVLPPFIQYGMMGISEEELEISAREYAKAVLA</sequence>